<dbReference type="InterPro" id="IPR007060">
    <property type="entry name" value="FtsL/DivIC"/>
</dbReference>
<keyword evidence="4" id="KW-1133">Transmembrane helix</keyword>
<dbReference type="STRING" id="1529.SAMN04487885_12125"/>
<keyword evidence="3" id="KW-0812">Transmembrane</keyword>
<dbReference type="GO" id="GO:0030428">
    <property type="term" value="C:cell septum"/>
    <property type="evidence" value="ECO:0007669"/>
    <property type="project" value="TreeGrafter"/>
</dbReference>
<dbReference type="EMBL" id="FOOE01000021">
    <property type="protein sequence ID" value="SFG02546.1"/>
    <property type="molecule type" value="Genomic_DNA"/>
</dbReference>
<evidence type="ECO:0000256" key="7">
    <source>
        <dbReference type="SAM" id="Coils"/>
    </source>
</evidence>
<protein>
    <submittedName>
        <fullName evidence="9">Cell division protein FtsL</fullName>
    </submittedName>
    <submittedName>
        <fullName evidence="8">Septum formation initiator family protein</fullName>
    </submittedName>
</protein>
<dbReference type="Pfam" id="PF04977">
    <property type="entry name" value="DivIC"/>
    <property type="match status" value="1"/>
</dbReference>
<keyword evidence="6" id="KW-0131">Cell cycle</keyword>
<evidence type="ECO:0000313" key="8">
    <source>
        <dbReference type="EMBL" id="PWL54290.1"/>
    </source>
</evidence>
<dbReference type="Proteomes" id="UP000182135">
    <property type="component" value="Unassembled WGS sequence"/>
</dbReference>
<name>A0A1I2NM78_9CLOT</name>
<dbReference type="InterPro" id="IPR023081">
    <property type="entry name" value="Cell_div_FtsB"/>
</dbReference>
<evidence type="ECO:0000256" key="2">
    <source>
        <dbReference type="ARBA" id="ARBA00022618"/>
    </source>
</evidence>
<dbReference type="GO" id="GO:0043093">
    <property type="term" value="P:FtsZ-dependent cytokinesis"/>
    <property type="evidence" value="ECO:0007669"/>
    <property type="project" value="TreeGrafter"/>
</dbReference>
<keyword evidence="1" id="KW-1003">Cell membrane</keyword>
<keyword evidence="5" id="KW-0472">Membrane</keyword>
<organism evidence="9 10">
    <name type="scientific">Clostridium cadaveris</name>
    <dbReference type="NCBI Taxonomy" id="1529"/>
    <lineage>
        <taxon>Bacteria</taxon>
        <taxon>Bacillati</taxon>
        <taxon>Bacillota</taxon>
        <taxon>Clostridia</taxon>
        <taxon>Eubacteriales</taxon>
        <taxon>Clostridiaceae</taxon>
        <taxon>Clostridium</taxon>
    </lineage>
</organism>
<dbReference type="RefSeq" id="WP_027639681.1">
    <property type="nucleotide sequence ID" value="NZ_BAAACD010000044.1"/>
</dbReference>
<reference evidence="8 11" key="2">
    <citation type="submission" date="2018-03" db="EMBL/GenBank/DDBJ databases">
        <title>The uncultured portion of the human microbiome is neutrally assembled.</title>
        <authorList>
            <person name="Jeraldo P."/>
            <person name="Boardman L."/>
            <person name="White B.A."/>
            <person name="Nelson H."/>
            <person name="Goldenfeld N."/>
            <person name="Chia N."/>
        </authorList>
    </citation>
    <scope>NUCLEOTIDE SEQUENCE [LARGE SCALE GENOMIC DNA]</scope>
    <source>
        <strain evidence="8">CIM:MAG 903</strain>
    </source>
</reference>
<dbReference type="OrthoDB" id="9815382at2"/>
<dbReference type="EMBL" id="QAMZ01000025">
    <property type="protein sequence ID" value="PWL54290.1"/>
    <property type="molecule type" value="Genomic_DNA"/>
</dbReference>
<evidence type="ECO:0000256" key="6">
    <source>
        <dbReference type="ARBA" id="ARBA00023306"/>
    </source>
</evidence>
<evidence type="ECO:0000313" key="9">
    <source>
        <dbReference type="EMBL" id="SFG02546.1"/>
    </source>
</evidence>
<evidence type="ECO:0000313" key="10">
    <source>
        <dbReference type="Proteomes" id="UP000182135"/>
    </source>
</evidence>
<evidence type="ECO:0000313" key="11">
    <source>
        <dbReference type="Proteomes" id="UP000246114"/>
    </source>
</evidence>
<proteinExistence type="predicted"/>
<accession>A0A1I2NM78</accession>
<evidence type="ECO:0000256" key="5">
    <source>
        <dbReference type="ARBA" id="ARBA00023136"/>
    </source>
</evidence>
<feature type="coiled-coil region" evidence="7">
    <location>
        <begin position="30"/>
        <end position="64"/>
    </location>
</feature>
<keyword evidence="2 9" id="KW-0132">Cell division</keyword>
<keyword evidence="10" id="KW-1185">Reference proteome</keyword>
<dbReference type="GeneID" id="90546266"/>
<keyword evidence="7" id="KW-0175">Coiled coil</keyword>
<reference evidence="9 10" key="1">
    <citation type="submission" date="2016-10" db="EMBL/GenBank/DDBJ databases">
        <authorList>
            <person name="de Groot N.N."/>
        </authorList>
    </citation>
    <scope>NUCLEOTIDE SEQUENCE [LARGE SCALE GENOMIC DNA]</scope>
    <source>
        <strain evidence="9 10">NLAE-zl-G419</strain>
    </source>
</reference>
<sequence length="94" mass="10892">MREKFTLKKLVLTLVILYAIVSVIAQQIKITKINQEITAQEKQLEELKDKNAQLQEEVEFSKTDAYLERMTRERLGYIKPGEVPVLNDDSLKSP</sequence>
<dbReference type="Proteomes" id="UP000246114">
    <property type="component" value="Unassembled WGS sequence"/>
</dbReference>
<dbReference type="eggNOG" id="COG2919">
    <property type="taxonomic scope" value="Bacteria"/>
</dbReference>
<evidence type="ECO:0000256" key="3">
    <source>
        <dbReference type="ARBA" id="ARBA00022692"/>
    </source>
</evidence>
<gene>
    <name evidence="8" type="ORF">DBY38_05245</name>
    <name evidence="9" type="ORF">SAMN04487885_12125</name>
</gene>
<dbReference type="AlphaFoldDB" id="A0A1I2NM78"/>
<evidence type="ECO:0000256" key="4">
    <source>
        <dbReference type="ARBA" id="ARBA00022989"/>
    </source>
</evidence>
<dbReference type="PANTHER" id="PTHR37485">
    <property type="entry name" value="CELL DIVISION PROTEIN FTSB"/>
    <property type="match status" value="1"/>
</dbReference>
<dbReference type="PANTHER" id="PTHR37485:SF1">
    <property type="entry name" value="CELL DIVISION PROTEIN FTSB"/>
    <property type="match status" value="1"/>
</dbReference>
<evidence type="ECO:0000256" key="1">
    <source>
        <dbReference type="ARBA" id="ARBA00022475"/>
    </source>
</evidence>